<feature type="compositionally biased region" description="Basic residues" evidence="1">
    <location>
        <begin position="204"/>
        <end position="214"/>
    </location>
</feature>
<dbReference type="Proteomes" id="UP001239445">
    <property type="component" value="Unassembled WGS sequence"/>
</dbReference>
<dbReference type="PANTHER" id="PTHR31793:SF11">
    <property type="entry name" value="THIOESTERASE DOMAIN-CONTAINING PROTEIN"/>
    <property type="match status" value="1"/>
</dbReference>
<dbReference type="AlphaFoldDB" id="A0AAJ0BAT2"/>
<dbReference type="InterPro" id="IPR029069">
    <property type="entry name" value="HotDog_dom_sf"/>
</dbReference>
<evidence type="ECO:0008006" key="4">
    <source>
        <dbReference type="Google" id="ProtNLM"/>
    </source>
</evidence>
<feature type="region of interest" description="Disordered" evidence="1">
    <location>
        <begin position="1"/>
        <end position="20"/>
    </location>
</feature>
<dbReference type="InterPro" id="IPR050563">
    <property type="entry name" value="4-hydroxybenzoyl-CoA_TE"/>
</dbReference>
<evidence type="ECO:0000256" key="1">
    <source>
        <dbReference type="SAM" id="MobiDB-lite"/>
    </source>
</evidence>
<gene>
    <name evidence="2" type="ORF">QBC47DRAFT_385175</name>
</gene>
<keyword evidence="3" id="KW-1185">Reference proteome</keyword>
<evidence type="ECO:0000313" key="2">
    <source>
        <dbReference type="EMBL" id="KAK1753904.1"/>
    </source>
</evidence>
<comment type="caution">
    <text evidence="2">The sequence shown here is derived from an EMBL/GenBank/DDBJ whole genome shotgun (WGS) entry which is preliminary data.</text>
</comment>
<dbReference type="Gene3D" id="3.10.129.10">
    <property type="entry name" value="Hotdog Thioesterase"/>
    <property type="match status" value="1"/>
</dbReference>
<protein>
    <recommendedName>
        <fullName evidence="4">Thioesterase</fullName>
    </recommendedName>
</protein>
<reference evidence="2" key="1">
    <citation type="submission" date="2023-06" db="EMBL/GenBank/DDBJ databases">
        <title>Genome-scale phylogeny and comparative genomics of the fungal order Sordariales.</title>
        <authorList>
            <consortium name="Lawrence Berkeley National Laboratory"/>
            <person name="Hensen N."/>
            <person name="Bonometti L."/>
            <person name="Westerberg I."/>
            <person name="Brannstrom I.O."/>
            <person name="Guillou S."/>
            <person name="Cros-Aarteil S."/>
            <person name="Calhoun S."/>
            <person name="Haridas S."/>
            <person name="Kuo A."/>
            <person name="Mondo S."/>
            <person name="Pangilinan J."/>
            <person name="Riley R."/>
            <person name="Labutti K."/>
            <person name="Andreopoulos B."/>
            <person name="Lipzen A."/>
            <person name="Chen C."/>
            <person name="Yanf M."/>
            <person name="Daum C."/>
            <person name="Ng V."/>
            <person name="Clum A."/>
            <person name="Steindorff A."/>
            <person name="Ohm R."/>
            <person name="Martin F."/>
            <person name="Silar P."/>
            <person name="Natvig D."/>
            <person name="Lalanne C."/>
            <person name="Gautier V."/>
            <person name="Ament-Velasquez S.L."/>
            <person name="Kruys A."/>
            <person name="Hutchinson M.I."/>
            <person name="Powell A.J."/>
            <person name="Barry K."/>
            <person name="Miller A.N."/>
            <person name="Grigoriev I.V."/>
            <person name="Debuchy R."/>
            <person name="Gladieux P."/>
            <person name="Thoren M.H."/>
            <person name="Johannesson H."/>
        </authorList>
    </citation>
    <scope>NUCLEOTIDE SEQUENCE</scope>
    <source>
        <strain evidence="2">PSN4</strain>
    </source>
</reference>
<name>A0AAJ0BAT2_9PEZI</name>
<organism evidence="2 3">
    <name type="scientific">Echria macrotheca</name>
    <dbReference type="NCBI Taxonomy" id="438768"/>
    <lineage>
        <taxon>Eukaryota</taxon>
        <taxon>Fungi</taxon>
        <taxon>Dikarya</taxon>
        <taxon>Ascomycota</taxon>
        <taxon>Pezizomycotina</taxon>
        <taxon>Sordariomycetes</taxon>
        <taxon>Sordariomycetidae</taxon>
        <taxon>Sordariales</taxon>
        <taxon>Schizotheciaceae</taxon>
        <taxon>Echria</taxon>
    </lineage>
</organism>
<dbReference type="GO" id="GO:0047617">
    <property type="term" value="F:fatty acyl-CoA hydrolase activity"/>
    <property type="evidence" value="ECO:0007669"/>
    <property type="project" value="TreeGrafter"/>
</dbReference>
<proteinExistence type="predicted"/>
<dbReference type="SUPFAM" id="SSF54637">
    <property type="entry name" value="Thioesterase/thiol ester dehydrase-isomerase"/>
    <property type="match status" value="1"/>
</dbReference>
<accession>A0AAJ0BAT2</accession>
<dbReference type="CDD" id="cd00586">
    <property type="entry name" value="4HBT"/>
    <property type="match status" value="1"/>
</dbReference>
<dbReference type="PANTHER" id="PTHR31793">
    <property type="entry name" value="4-HYDROXYBENZOYL-COA THIOESTERASE FAMILY MEMBER"/>
    <property type="match status" value="1"/>
</dbReference>
<dbReference type="EMBL" id="MU839836">
    <property type="protein sequence ID" value="KAK1753904.1"/>
    <property type="molecule type" value="Genomic_DNA"/>
</dbReference>
<dbReference type="Pfam" id="PF13279">
    <property type="entry name" value="4HBT_2"/>
    <property type="match status" value="1"/>
</dbReference>
<evidence type="ECO:0000313" key="3">
    <source>
        <dbReference type="Proteomes" id="UP001239445"/>
    </source>
</evidence>
<feature type="region of interest" description="Disordered" evidence="1">
    <location>
        <begin position="193"/>
        <end position="214"/>
    </location>
</feature>
<sequence length="214" mass="24224">MAPKKQDEIDPLEASSYHHPNGGAMYAPLRDKIVQTATEMGYDVPTMTEHKVIWADDQDPFGHVANPSFAHWSAVTGFRMFESFAAQLKDKYDDLLKARGIGVVVKSFETDIRRQVKYPDSVIVAARLMEVKPDRYYSITTMWSLRQQAIVAQTQGYVVFFDFAKQRPANLIEAGGVYADLHAALSERAQKSTELAAEWERRNPSKSRGKKPRL</sequence>